<evidence type="ECO:0000259" key="1">
    <source>
        <dbReference type="PROSITE" id="PS51729"/>
    </source>
</evidence>
<dbReference type="EC" id="2.3.1.-" evidence="2"/>
<name>A0ABT9A226_9SPHN</name>
<accession>A0ABT9A226</accession>
<keyword evidence="3" id="KW-1185">Reference proteome</keyword>
<dbReference type="EMBL" id="JAUQSZ010000012">
    <property type="protein sequence ID" value="MDO7843885.1"/>
    <property type="molecule type" value="Genomic_DNA"/>
</dbReference>
<dbReference type="Gene3D" id="3.40.630.30">
    <property type="match status" value="1"/>
</dbReference>
<dbReference type="SUPFAM" id="SSF55729">
    <property type="entry name" value="Acyl-CoA N-acyltransferases (Nat)"/>
    <property type="match status" value="1"/>
</dbReference>
<comment type="caution">
    <text evidence="2">The sequence shown here is derived from an EMBL/GenBank/DDBJ whole genome shotgun (WGS) entry which is preliminary data.</text>
</comment>
<reference evidence="2" key="1">
    <citation type="submission" date="2023-07" db="EMBL/GenBank/DDBJ databases">
        <authorList>
            <person name="Kim M.K."/>
        </authorList>
    </citation>
    <scope>NUCLEOTIDE SEQUENCE</scope>
    <source>
        <strain evidence="2">CA1-15</strain>
    </source>
</reference>
<feature type="domain" description="N-acetyltransferase" evidence="1">
    <location>
        <begin position="19"/>
        <end position="104"/>
    </location>
</feature>
<sequence>MRVPPRAVQGRRMAGIKITDNRFEQEFVAETEGRRAVAAYQLDDGVMTFTHTLVPKALEGQGIGTRLVRFALDAARDEGLKVRPMCAFVRAYIERHPEYRDLVVR</sequence>
<dbReference type="Proteomes" id="UP001176468">
    <property type="component" value="Unassembled WGS sequence"/>
</dbReference>
<evidence type="ECO:0000313" key="3">
    <source>
        <dbReference type="Proteomes" id="UP001176468"/>
    </source>
</evidence>
<proteinExistence type="predicted"/>
<keyword evidence="2" id="KW-0012">Acyltransferase</keyword>
<dbReference type="InterPro" id="IPR016181">
    <property type="entry name" value="Acyl_CoA_acyltransferase"/>
</dbReference>
<organism evidence="2 3">
    <name type="scientific">Sphingomonas immobilis</name>
    <dbReference type="NCBI Taxonomy" id="3063997"/>
    <lineage>
        <taxon>Bacteria</taxon>
        <taxon>Pseudomonadati</taxon>
        <taxon>Pseudomonadota</taxon>
        <taxon>Alphaproteobacteria</taxon>
        <taxon>Sphingomonadales</taxon>
        <taxon>Sphingomonadaceae</taxon>
        <taxon>Sphingomonas</taxon>
    </lineage>
</organism>
<keyword evidence="2" id="KW-0808">Transferase</keyword>
<dbReference type="GO" id="GO:0016746">
    <property type="term" value="F:acyltransferase activity"/>
    <property type="evidence" value="ECO:0007669"/>
    <property type="project" value="UniProtKB-KW"/>
</dbReference>
<evidence type="ECO:0000313" key="2">
    <source>
        <dbReference type="EMBL" id="MDO7843885.1"/>
    </source>
</evidence>
<dbReference type="Pfam" id="PF14542">
    <property type="entry name" value="Acetyltransf_CG"/>
    <property type="match status" value="1"/>
</dbReference>
<gene>
    <name evidence="2" type="ORF">Q5H94_16245</name>
</gene>
<protein>
    <submittedName>
        <fullName evidence="2">GNAT family N-acetyltransferase</fullName>
        <ecNumber evidence="2">2.3.1.-</ecNumber>
    </submittedName>
</protein>
<dbReference type="InterPro" id="IPR045057">
    <property type="entry name" value="Gcn5-rel_NAT"/>
</dbReference>
<dbReference type="PANTHER" id="PTHR31435:SF10">
    <property type="entry name" value="BSR4717 PROTEIN"/>
    <property type="match status" value="1"/>
</dbReference>
<dbReference type="PROSITE" id="PS51729">
    <property type="entry name" value="GNAT_YJDJ"/>
    <property type="match status" value="1"/>
</dbReference>
<dbReference type="InterPro" id="IPR031165">
    <property type="entry name" value="GNAT_YJDJ"/>
</dbReference>
<dbReference type="PANTHER" id="PTHR31435">
    <property type="entry name" value="PROTEIN NATD1"/>
    <property type="match status" value="1"/>
</dbReference>